<dbReference type="STRING" id="549789.NIES30_02865"/>
<dbReference type="InterPro" id="IPR011250">
    <property type="entry name" value="OMP/PagP_B-barrel"/>
</dbReference>
<evidence type="ECO:0000313" key="2">
    <source>
        <dbReference type="EMBL" id="OKH51030.1"/>
    </source>
</evidence>
<protein>
    <recommendedName>
        <fullName evidence="4">Outer membrane protein beta-barrel domain-containing protein</fullName>
    </recommendedName>
</protein>
<name>A0A1U7JBF1_9CYAN</name>
<keyword evidence="1" id="KW-0732">Signal</keyword>
<feature type="signal peptide" evidence="1">
    <location>
        <begin position="1"/>
        <end position="22"/>
    </location>
</feature>
<comment type="caution">
    <text evidence="2">The sequence shown here is derived from an EMBL/GenBank/DDBJ whole genome shotgun (WGS) entry which is preliminary data.</text>
</comment>
<evidence type="ECO:0000313" key="3">
    <source>
        <dbReference type="Proteomes" id="UP000185557"/>
    </source>
</evidence>
<dbReference type="EMBL" id="MRCG01000001">
    <property type="protein sequence ID" value="OKH51030.1"/>
    <property type="molecule type" value="Genomic_DNA"/>
</dbReference>
<accession>A0A1U7JBF1</accession>
<organism evidence="2 3">
    <name type="scientific">Phormidium tenue NIES-30</name>
    <dbReference type="NCBI Taxonomy" id="549789"/>
    <lineage>
        <taxon>Bacteria</taxon>
        <taxon>Bacillati</taxon>
        <taxon>Cyanobacteriota</taxon>
        <taxon>Cyanophyceae</taxon>
        <taxon>Oscillatoriophycideae</taxon>
        <taxon>Oscillatoriales</taxon>
        <taxon>Oscillatoriaceae</taxon>
        <taxon>Phormidium</taxon>
    </lineage>
</organism>
<reference evidence="2 3" key="1">
    <citation type="submission" date="2016-11" db="EMBL/GenBank/DDBJ databases">
        <title>Draft Genome Sequences of Nine Cyanobacterial Strains from Diverse Habitats.</title>
        <authorList>
            <person name="Zhu T."/>
            <person name="Hou S."/>
            <person name="Lu X."/>
            <person name="Hess W.R."/>
        </authorList>
    </citation>
    <scope>NUCLEOTIDE SEQUENCE [LARGE SCALE GENOMIC DNA]</scope>
    <source>
        <strain evidence="2 3">NIES-30</strain>
    </source>
</reference>
<proteinExistence type="predicted"/>
<feature type="chain" id="PRO_5012594934" description="Outer membrane protein beta-barrel domain-containing protein" evidence="1">
    <location>
        <begin position="23"/>
        <end position="150"/>
    </location>
</feature>
<evidence type="ECO:0000256" key="1">
    <source>
        <dbReference type="SAM" id="SignalP"/>
    </source>
</evidence>
<keyword evidence="3" id="KW-1185">Reference proteome</keyword>
<dbReference type="RefSeq" id="WP_139296898.1">
    <property type="nucleotide sequence ID" value="NZ_MRCG01000001.1"/>
</dbReference>
<dbReference type="SUPFAM" id="SSF56925">
    <property type="entry name" value="OMPA-like"/>
    <property type="match status" value="1"/>
</dbReference>
<sequence length="150" mass="15827">MKLNVVLVSAAAVGAVAFPAQAQQVPDYYVGAGVRAGFNDSTSFVIDSKAKITELGRRTTLSVRPSLVFDSSTELRLPISVDYALDQALYPYAGAGVAYNADGRSAIDPMITAGLDWGITRSVVVDINGSVLFKPGDTDTEITATVNYAF</sequence>
<gene>
    <name evidence="2" type="ORF">NIES30_02865</name>
</gene>
<dbReference type="Proteomes" id="UP000185557">
    <property type="component" value="Unassembled WGS sequence"/>
</dbReference>
<dbReference type="AlphaFoldDB" id="A0A1U7JBF1"/>
<dbReference type="OrthoDB" id="573279at2"/>
<evidence type="ECO:0008006" key="4">
    <source>
        <dbReference type="Google" id="ProtNLM"/>
    </source>
</evidence>